<keyword evidence="3" id="KW-0677">Repeat</keyword>
<evidence type="ECO:0000256" key="1">
    <source>
        <dbReference type="ARBA" id="ARBA00013860"/>
    </source>
</evidence>
<reference evidence="9 10" key="1">
    <citation type="submission" date="2019-07" db="EMBL/GenBank/DDBJ databases">
        <title>Whole genome shotgun sequence of Reyranella soli NBRC 108950.</title>
        <authorList>
            <person name="Hosoyama A."/>
            <person name="Uohara A."/>
            <person name="Ohji S."/>
            <person name="Ichikawa N."/>
        </authorList>
    </citation>
    <scope>NUCLEOTIDE SEQUENCE [LARGE SCALE GENOMIC DNA]</scope>
    <source>
        <strain evidence="9 10">NBRC 108950</strain>
    </source>
</reference>
<dbReference type="Proteomes" id="UP000321058">
    <property type="component" value="Unassembled WGS sequence"/>
</dbReference>
<evidence type="ECO:0000256" key="2">
    <source>
        <dbReference type="ARBA" id="ARBA00022490"/>
    </source>
</evidence>
<dbReference type="AlphaFoldDB" id="A0A512NK19"/>
<dbReference type="SUPFAM" id="SSF89447">
    <property type="entry name" value="AbrB/MazE/MraZ-like"/>
    <property type="match status" value="1"/>
</dbReference>
<organism evidence="9 10">
    <name type="scientific">Reyranella soli</name>
    <dbReference type="NCBI Taxonomy" id="1230389"/>
    <lineage>
        <taxon>Bacteria</taxon>
        <taxon>Pseudomonadati</taxon>
        <taxon>Pseudomonadota</taxon>
        <taxon>Alphaproteobacteria</taxon>
        <taxon>Hyphomicrobiales</taxon>
        <taxon>Reyranellaceae</taxon>
        <taxon>Reyranella</taxon>
    </lineage>
</organism>
<comment type="subunit">
    <text evidence="7">Forms oligomers.</text>
</comment>
<dbReference type="InterPro" id="IPR035644">
    <property type="entry name" value="MraZ_C"/>
</dbReference>
<dbReference type="InterPro" id="IPR007159">
    <property type="entry name" value="SpoVT-AbrB_dom"/>
</dbReference>
<protein>
    <recommendedName>
        <fullName evidence="1 7">Transcriptional regulator MraZ</fullName>
    </recommendedName>
</protein>
<keyword evidence="5 7" id="KW-0238">DNA-binding</keyword>
<gene>
    <name evidence="7 9" type="primary">mraZ</name>
    <name evidence="9" type="ORF">RSO01_64380</name>
</gene>
<dbReference type="Pfam" id="PF02381">
    <property type="entry name" value="MraZ"/>
    <property type="match status" value="1"/>
</dbReference>
<keyword evidence="6 7" id="KW-0804">Transcription</keyword>
<evidence type="ECO:0000256" key="7">
    <source>
        <dbReference type="HAMAP-Rule" id="MF_01008"/>
    </source>
</evidence>
<comment type="subcellular location">
    <subcellularLocation>
        <location evidence="7">Cytoplasm</location>
        <location evidence="7">Nucleoid</location>
    </subcellularLocation>
</comment>
<evidence type="ECO:0000256" key="3">
    <source>
        <dbReference type="ARBA" id="ARBA00022737"/>
    </source>
</evidence>
<proteinExistence type="inferred from homology"/>
<dbReference type="GO" id="GO:0000976">
    <property type="term" value="F:transcription cis-regulatory region binding"/>
    <property type="evidence" value="ECO:0007669"/>
    <property type="project" value="TreeGrafter"/>
</dbReference>
<sequence>MAFRSEILIKLDKKGRVLLPAAFRDELPADDRGAFVLYHSPNLAGVVNGNSRAGFDAMLDRLRAEALGPKGALKVALDDEAFDPAGYLSASARTIAMEPDGRFSLPAEFASVLDVTDGVMLVGKGDKFQLWNPGRWQARRDSDRDKMAAFVRGLGAGDA</sequence>
<dbReference type="Gene3D" id="3.40.1550.20">
    <property type="entry name" value="Transcriptional regulator MraZ domain"/>
    <property type="match status" value="1"/>
</dbReference>
<dbReference type="InterPro" id="IPR003444">
    <property type="entry name" value="MraZ"/>
</dbReference>
<name>A0A512NK19_9HYPH</name>
<accession>A0A512NK19</accession>
<dbReference type="GO" id="GO:0003700">
    <property type="term" value="F:DNA-binding transcription factor activity"/>
    <property type="evidence" value="ECO:0007669"/>
    <property type="project" value="UniProtKB-UniRule"/>
</dbReference>
<dbReference type="PANTHER" id="PTHR34701:SF1">
    <property type="entry name" value="TRANSCRIPTIONAL REGULATOR MRAZ"/>
    <property type="match status" value="1"/>
</dbReference>
<comment type="caution">
    <text evidence="9">The sequence shown here is derived from an EMBL/GenBank/DDBJ whole genome shotgun (WGS) entry which is preliminary data.</text>
</comment>
<dbReference type="GO" id="GO:2000143">
    <property type="term" value="P:negative regulation of DNA-templated transcription initiation"/>
    <property type="evidence" value="ECO:0007669"/>
    <property type="project" value="TreeGrafter"/>
</dbReference>
<evidence type="ECO:0000256" key="6">
    <source>
        <dbReference type="ARBA" id="ARBA00023163"/>
    </source>
</evidence>
<dbReference type="InterPro" id="IPR035642">
    <property type="entry name" value="MraZ_N"/>
</dbReference>
<dbReference type="EMBL" id="BKAJ01000125">
    <property type="protein sequence ID" value="GEP59272.1"/>
    <property type="molecule type" value="Genomic_DNA"/>
</dbReference>
<dbReference type="CDD" id="cd16320">
    <property type="entry name" value="MraZ_N"/>
    <property type="match status" value="1"/>
</dbReference>
<dbReference type="GO" id="GO:0009295">
    <property type="term" value="C:nucleoid"/>
    <property type="evidence" value="ECO:0007669"/>
    <property type="project" value="UniProtKB-SubCell"/>
</dbReference>
<dbReference type="HAMAP" id="MF_01008">
    <property type="entry name" value="MraZ"/>
    <property type="match status" value="1"/>
</dbReference>
<evidence type="ECO:0000256" key="4">
    <source>
        <dbReference type="ARBA" id="ARBA00023015"/>
    </source>
</evidence>
<dbReference type="InterPro" id="IPR037914">
    <property type="entry name" value="SpoVT-AbrB_sf"/>
</dbReference>
<feature type="domain" description="SpoVT-AbrB" evidence="8">
    <location>
        <begin position="92"/>
        <end position="135"/>
    </location>
</feature>
<dbReference type="PROSITE" id="PS51740">
    <property type="entry name" value="SPOVT_ABRB"/>
    <property type="match status" value="1"/>
</dbReference>
<dbReference type="RefSeq" id="WP_147154629.1">
    <property type="nucleotide sequence ID" value="NZ_BKAJ01000125.1"/>
</dbReference>
<dbReference type="OrthoDB" id="9807753at2"/>
<dbReference type="InterPro" id="IPR020603">
    <property type="entry name" value="MraZ_dom"/>
</dbReference>
<dbReference type="PANTHER" id="PTHR34701">
    <property type="entry name" value="TRANSCRIPTIONAL REGULATOR MRAZ"/>
    <property type="match status" value="1"/>
</dbReference>
<keyword evidence="10" id="KW-1185">Reference proteome</keyword>
<dbReference type="GO" id="GO:0005737">
    <property type="term" value="C:cytoplasm"/>
    <property type="evidence" value="ECO:0007669"/>
    <property type="project" value="UniProtKB-UniRule"/>
</dbReference>
<dbReference type="CDD" id="cd16321">
    <property type="entry name" value="MraZ_C"/>
    <property type="match status" value="1"/>
</dbReference>
<evidence type="ECO:0000256" key="5">
    <source>
        <dbReference type="ARBA" id="ARBA00023125"/>
    </source>
</evidence>
<comment type="similarity">
    <text evidence="7">Belongs to the MraZ family.</text>
</comment>
<keyword evidence="2 7" id="KW-0963">Cytoplasm</keyword>
<dbReference type="InterPro" id="IPR038619">
    <property type="entry name" value="MraZ_sf"/>
</dbReference>
<evidence type="ECO:0000259" key="8">
    <source>
        <dbReference type="PROSITE" id="PS51740"/>
    </source>
</evidence>
<evidence type="ECO:0000313" key="10">
    <source>
        <dbReference type="Proteomes" id="UP000321058"/>
    </source>
</evidence>
<evidence type="ECO:0000313" key="9">
    <source>
        <dbReference type="EMBL" id="GEP59272.1"/>
    </source>
</evidence>
<keyword evidence="4 7" id="KW-0805">Transcription regulation</keyword>